<evidence type="ECO:0000313" key="6">
    <source>
        <dbReference type="Proteomes" id="UP000596329"/>
    </source>
</evidence>
<feature type="region of interest" description="Disordered" evidence="2">
    <location>
        <begin position="406"/>
        <end position="451"/>
    </location>
</feature>
<keyword evidence="3" id="KW-0472">Membrane</keyword>
<organism evidence="5 6">
    <name type="scientific">Flavobacterium psychrophilum</name>
    <dbReference type="NCBI Taxonomy" id="96345"/>
    <lineage>
        <taxon>Bacteria</taxon>
        <taxon>Pseudomonadati</taxon>
        <taxon>Bacteroidota</taxon>
        <taxon>Flavobacteriia</taxon>
        <taxon>Flavobacteriales</taxon>
        <taxon>Flavobacteriaceae</taxon>
        <taxon>Flavobacterium</taxon>
    </lineage>
</organism>
<evidence type="ECO:0000256" key="1">
    <source>
        <dbReference type="SAM" id="Coils"/>
    </source>
</evidence>
<gene>
    <name evidence="5" type="ORF">H0H26_07145</name>
</gene>
<feature type="transmembrane region" description="Helical" evidence="3">
    <location>
        <begin position="6"/>
        <end position="25"/>
    </location>
</feature>
<evidence type="ECO:0000259" key="4">
    <source>
        <dbReference type="Pfam" id="PF05569"/>
    </source>
</evidence>
<feature type="transmembrane region" description="Helical" evidence="3">
    <location>
        <begin position="37"/>
        <end position="54"/>
    </location>
</feature>
<feature type="transmembrane region" description="Helical" evidence="3">
    <location>
        <begin position="95"/>
        <end position="120"/>
    </location>
</feature>
<feature type="transmembrane region" description="Helical" evidence="3">
    <location>
        <begin position="267"/>
        <end position="286"/>
    </location>
</feature>
<dbReference type="EMBL" id="CP059075">
    <property type="protein sequence ID" value="QRE02699.1"/>
    <property type="molecule type" value="Genomic_DNA"/>
</dbReference>
<dbReference type="InterPro" id="IPR009578">
    <property type="entry name" value="Surface_Ag_I_II_A_rpt"/>
</dbReference>
<feature type="compositionally biased region" description="Pro residues" evidence="2">
    <location>
        <begin position="431"/>
        <end position="445"/>
    </location>
</feature>
<proteinExistence type="predicted"/>
<keyword evidence="1" id="KW-0175">Coiled coil</keyword>
<dbReference type="Pfam" id="PF06696">
    <property type="entry name" value="Strep_SA_rep"/>
    <property type="match status" value="1"/>
</dbReference>
<feature type="domain" description="Peptidase M56" evidence="4">
    <location>
        <begin position="11"/>
        <end position="257"/>
    </location>
</feature>
<dbReference type="RefSeq" id="WP_094135068.1">
    <property type="nucleotide sequence ID" value="NZ_CP059075.1"/>
</dbReference>
<dbReference type="AlphaFoldDB" id="A0A7U2NCS2"/>
<name>A0A7U2NCS2_FLAPS</name>
<dbReference type="Pfam" id="PF05569">
    <property type="entry name" value="Peptidase_M56"/>
    <property type="match status" value="1"/>
</dbReference>
<protein>
    <recommendedName>
        <fullName evidence="4">Peptidase M56 domain-containing protein</fullName>
    </recommendedName>
</protein>
<sequence>MEAFFIYLIKVNSLIVIFYLAYTLLVQKETFFNTNRWFLLSGLFTSVLIPLFFIKKIVFIEAPKFASTKFASIKNATINPIIEIEESINWHNMLLLAYSFISIILLLKIASELISFFKLIKNKKRTINKPFTMVDINENINPFSFFKYIVFNSAKYSNSELDNILNHEKVHSKEKHSADILIAKVFCTFFWFNPFVWLYKKAIIQNLEYIADQKAIQNIEDKKAYQMTLLKVVTDHNCLSITNSFYQSLIKKRIVMLNKNQSKQKKIWKYALVIPALVAFVIFFQVKVIAQEKLENGTLTTLRTDGITEMIIDKNSTDSDIKKDCDALKKVFNVDLKVTIIKRNKKGEITAISITANDHKGSTSTHDVTSDQAITPFKFSMRRDLNGKGEFRFYDETDTSKYETIAKEENNLDEYPTPPTPPDGPDMSNMPSPPAAPNFPPPPTVRFPKNPNDKKAIKKYEAEMEKYSTNWESTEIKKYEADMAAYEKAIEAYQPDMTEYEAKMEKYEMEMEAYQEKINDYQEKIRDEKQDKLDASRDKIEIRKKILIKQKKR</sequence>
<keyword evidence="3" id="KW-1133">Transmembrane helix</keyword>
<evidence type="ECO:0000256" key="2">
    <source>
        <dbReference type="SAM" id="MobiDB-lite"/>
    </source>
</evidence>
<dbReference type="Proteomes" id="UP000596329">
    <property type="component" value="Chromosome"/>
</dbReference>
<dbReference type="InterPro" id="IPR008756">
    <property type="entry name" value="Peptidase_M56"/>
</dbReference>
<dbReference type="InterPro" id="IPR052173">
    <property type="entry name" value="Beta-lactam_resp_regulator"/>
</dbReference>
<accession>A0A7U2NCS2</accession>
<dbReference type="PANTHER" id="PTHR34978">
    <property type="entry name" value="POSSIBLE SENSOR-TRANSDUCER PROTEIN BLAR"/>
    <property type="match status" value="1"/>
</dbReference>
<dbReference type="CDD" id="cd07341">
    <property type="entry name" value="M56_BlaR1_MecR1_like"/>
    <property type="match status" value="1"/>
</dbReference>
<keyword evidence="3" id="KW-0812">Transmembrane</keyword>
<evidence type="ECO:0000256" key="3">
    <source>
        <dbReference type="SAM" id="Phobius"/>
    </source>
</evidence>
<evidence type="ECO:0000313" key="5">
    <source>
        <dbReference type="EMBL" id="QRE02699.1"/>
    </source>
</evidence>
<reference evidence="5 6" key="1">
    <citation type="submission" date="2020-07" db="EMBL/GenBank/DDBJ databases">
        <title>Genomic characterization of Flavobacterium psychrophilum strains.</title>
        <authorList>
            <person name="Castillo D."/>
            <person name="Jorgensen J."/>
            <person name="Middelboe M."/>
        </authorList>
    </citation>
    <scope>NUCLEOTIDE SEQUENCE [LARGE SCALE GENOMIC DNA]</scope>
    <source>
        <strain evidence="5 6">FPS-R7</strain>
    </source>
</reference>
<dbReference type="PANTHER" id="PTHR34978:SF3">
    <property type="entry name" value="SLR0241 PROTEIN"/>
    <property type="match status" value="1"/>
</dbReference>
<feature type="coiled-coil region" evidence="1">
    <location>
        <begin position="457"/>
        <end position="538"/>
    </location>
</feature>